<protein>
    <submittedName>
        <fullName evidence="1">Uncharacterized protein</fullName>
    </submittedName>
</protein>
<dbReference type="Proteomes" id="UP000533533">
    <property type="component" value="Unassembled WGS sequence"/>
</dbReference>
<name>A0ABR6FMM9_9BURK</name>
<proteinExistence type="predicted"/>
<gene>
    <name evidence="1" type="ORF">FHX59_003120</name>
</gene>
<dbReference type="RefSeq" id="WP_110383378.1">
    <property type="nucleotide sequence ID" value="NZ_JACHVZ010000008.1"/>
</dbReference>
<keyword evidence="2" id="KW-1185">Reference proteome</keyword>
<reference evidence="1 2" key="1">
    <citation type="submission" date="2020-08" db="EMBL/GenBank/DDBJ databases">
        <title>Genomic Encyclopedia of Type Strains, Phase IV (KMG-V): Genome sequencing to study the core and pangenomes of soil and plant-associated prokaryotes.</title>
        <authorList>
            <person name="Whitman W."/>
        </authorList>
    </citation>
    <scope>NUCLEOTIDE SEQUENCE [LARGE SCALE GENOMIC DNA]</scope>
    <source>
        <strain evidence="1 2">SRMrh-85</strain>
    </source>
</reference>
<accession>A0ABR6FMM9</accession>
<organism evidence="1 2">
    <name type="scientific">Paraburkholderia silvatlantica</name>
    <dbReference type="NCBI Taxonomy" id="321895"/>
    <lineage>
        <taxon>Bacteria</taxon>
        <taxon>Pseudomonadati</taxon>
        <taxon>Pseudomonadota</taxon>
        <taxon>Betaproteobacteria</taxon>
        <taxon>Burkholderiales</taxon>
        <taxon>Burkholderiaceae</taxon>
        <taxon>Paraburkholderia</taxon>
    </lineage>
</organism>
<sequence length="89" mass="9885">MNDYLMRTPYGAPVEDAVLPVWQTRGPVPDDSNPRAPACIELVWNFVKVNGSRSARIECFLSERRAAKFTGVKKARRPSPSRLVPSVSA</sequence>
<evidence type="ECO:0000313" key="2">
    <source>
        <dbReference type="Proteomes" id="UP000533533"/>
    </source>
</evidence>
<comment type="caution">
    <text evidence="1">The sequence shown here is derived from an EMBL/GenBank/DDBJ whole genome shotgun (WGS) entry which is preliminary data.</text>
</comment>
<evidence type="ECO:0000313" key="1">
    <source>
        <dbReference type="EMBL" id="MBB2928689.1"/>
    </source>
</evidence>
<dbReference type="EMBL" id="JACHVZ010000008">
    <property type="protein sequence ID" value="MBB2928689.1"/>
    <property type="molecule type" value="Genomic_DNA"/>
</dbReference>